<name>I6Z7D3_MELRP</name>
<evidence type="ECO:0000313" key="3">
    <source>
        <dbReference type="Proteomes" id="UP000009011"/>
    </source>
</evidence>
<dbReference type="eggNOG" id="COG2121">
    <property type="taxonomic scope" value="Bacteria"/>
</dbReference>
<dbReference type="CDD" id="cd07983">
    <property type="entry name" value="LPLAT_DUF374-like"/>
    <property type="match status" value="1"/>
</dbReference>
<keyword evidence="3" id="KW-1185">Reference proteome</keyword>
<protein>
    <recommendedName>
        <fullName evidence="1">DUF374 domain-containing protein</fullName>
    </recommendedName>
</protein>
<organism evidence="2 3">
    <name type="scientific">Melioribacter roseus (strain DSM 23840 / JCM 17771 / VKM B-2668 / P3M-2)</name>
    <dbReference type="NCBI Taxonomy" id="1191523"/>
    <lineage>
        <taxon>Bacteria</taxon>
        <taxon>Pseudomonadati</taxon>
        <taxon>Ignavibacteriota</taxon>
        <taxon>Ignavibacteria</taxon>
        <taxon>Ignavibacteriales</taxon>
        <taxon>Melioribacteraceae</taxon>
        <taxon>Melioribacter</taxon>
    </lineage>
</organism>
<dbReference type="OrthoDB" id="9810508at2"/>
<dbReference type="Proteomes" id="UP000009011">
    <property type="component" value="Chromosome"/>
</dbReference>
<dbReference type="InterPro" id="IPR007172">
    <property type="entry name" value="DUF374"/>
</dbReference>
<dbReference type="EMBL" id="CP003557">
    <property type="protein sequence ID" value="AFN75070.1"/>
    <property type="molecule type" value="Genomic_DNA"/>
</dbReference>
<dbReference type="PATRIC" id="fig|1191523.3.peg.1948"/>
<accession>I6Z7D3</accession>
<sequence length="219" mass="24783">MKLSDTQKNIARFLGIRAGYFIINILVKTYRIKRINGNYLDEMIDKGENFVVAFWHGSMIPGWYLHKDLNSAALVSKSKDGEVLYHILSKWGYKVVRGSSHVGGKEALEEMISLLKEKHTLVITPDGPRGPRHKMKAGAVIAAKKAGAPLILAGISVKNKICLNSWDRFEFPLPFSKIKVKYSEPIYIDKELDYDATSELIGKSEIYLNKLQEEAERID</sequence>
<evidence type="ECO:0000313" key="2">
    <source>
        <dbReference type="EMBL" id="AFN75070.1"/>
    </source>
</evidence>
<evidence type="ECO:0000259" key="1">
    <source>
        <dbReference type="Pfam" id="PF04028"/>
    </source>
</evidence>
<dbReference type="RefSeq" id="WP_014856502.1">
    <property type="nucleotide sequence ID" value="NC_018178.1"/>
</dbReference>
<dbReference type="STRING" id="1191523.MROS_1837"/>
<gene>
    <name evidence="2" type="ordered locus">MROS_1837</name>
</gene>
<feature type="domain" description="DUF374" evidence="1">
    <location>
        <begin position="64"/>
        <end position="132"/>
    </location>
</feature>
<dbReference type="AlphaFoldDB" id="I6Z7D3"/>
<proteinExistence type="predicted"/>
<reference evidence="2 3" key="1">
    <citation type="journal article" date="2013" name="PLoS ONE">
        <title>Genomic analysis of Melioribacter roseus, facultatively anaerobic organotrophic bacterium representing a novel deep lineage within Bacteriodetes/Chlorobi group.</title>
        <authorList>
            <person name="Kadnikov V.V."/>
            <person name="Mardanov A.V."/>
            <person name="Podosokorskaya O.A."/>
            <person name="Gavrilov S.N."/>
            <person name="Kublanov I.V."/>
            <person name="Beletsky A.V."/>
            <person name="Bonch-Osmolovskaya E.A."/>
            <person name="Ravin N.V."/>
        </authorList>
    </citation>
    <scope>NUCLEOTIDE SEQUENCE [LARGE SCALE GENOMIC DNA]</scope>
    <source>
        <strain evidence="3">JCM 17771 / P3M-2</strain>
    </source>
</reference>
<dbReference type="KEGG" id="mro:MROS_1837"/>
<dbReference type="HOGENOM" id="CLU_086327_1_0_10"/>
<dbReference type="Pfam" id="PF04028">
    <property type="entry name" value="DUF374"/>
    <property type="match status" value="1"/>
</dbReference>